<dbReference type="EMBL" id="JASCXW010000026">
    <property type="protein sequence ID" value="MDI6453392.1"/>
    <property type="molecule type" value="Genomic_DNA"/>
</dbReference>
<dbReference type="AlphaFoldDB" id="A0AAW6U663"/>
<dbReference type="InterPro" id="IPR000086">
    <property type="entry name" value="NUDIX_hydrolase_dom"/>
</dbReference>
<evidence type="ECO:0000259" key="2">
    <source>
        <dbReference type="PROSITE" id="PS51462"/>
    </source>
</evidence>
<evidence type="ECO:0000313" key="3">
    <source>
        <dbReference type="EMBL" id="MDI6453392.1"/>
    </source>
</evidence>
<accession>A0AAW6U663</accession>
<dbReference type="Pfam" id="PF00293">
    <property type="entry name" value="NUDIX"/>
    <property type="match status" value="1"/>
</dbReference>
<dbReference type="PANTHER" id="PTHR43736:SF1">
    <property type="entry name" value="DIHYDRONEOPTERIN TRIPHOSPHATE DIPHOSPHATASE"/>
    <property type="match status" value="1"/>
</dbReference>
<dbReference type="SUPFAM" id="SSF55811">
    <property type="entry name" value="Nudix"/>
    <property type="match status" value="1"/>
</dbReference>
<dbReference type="Proteomes" id="UP001431532">
    <property type="component" value="Unassembled WGS sequence"/>
</dbReference>
<organism evidence="3 4">
    <name type="scientific">Peloplasma aerotolerans</name>
    <dbReference type="NCBI Taxonomy" id="3044389"/>
    <lineage>
        <taxon>Bacteria</taxon>
        <taxon>Bacillati</taxon>
        <taxon>Mycoplasmatota</taxon>
        <taxon>Mollicutes</taxon>
        <taxon>Acholeplasmatales</taxon>
        <taxon>Acholeplasmataceae</taxon>
        <taxon>Peloplasma</taxon>
    </lineage>
</organism>
<dbReference type="GO" id="GO:0016787">
    <property type="term" value="F:hydrolase activity"/>
    <property type="evidence" value="ECO:0007669"/>
    <property type="project" value="UniProtKB-KW"/>
</dbReference>
<reference evidence="3" key="1">
    <citation type="submission" date="2023-05" db="EMBL/GenBank/DDBJ databases">
        <title>Mariniplasma microaerophilum sp. nov., a novel anaerobic mollicute isolated from terrestrial mud volcano, Taman Peninsula, Russia.</title>
        <authorList>
            <person name="Khomyakova M.A."/>
            <person name="Merkel A.Y."/>
            <person name="Slobodkin A.I."/>
        </authorList>
    </citation>
    <scope>NUCLEOTIDE SEQUENCE</scope>
    <source>
        <strain evidence="3">M4Ah</strain>
    </source>
</reference>
<dbReference type="RefSeq" id="WP_282839824.1">
    <property type="nucleotide sequence ID" value="NZ_JASCXW010000026.1"/>
</dbReference>
<evidence type="ECO:0000313" key="4">
    <source>
        <dbReference type="Proteomes" id="UP001431532"/>
    </source>
</evidence>
<feature type="domain" description="Nudix hydrolase" evidence="2">
    <location>
        <begin position="40"/>
        <end position="180"/>
    </location>
</feature>
<comment type="similarity">
    <text evidence="1">Belongs to the Nudix hydrolase family.</text>
</comment>
<keyword evidence="4" id="KW-1185">Reference proteome</keyword>
<evidence type="ECO:0000256" key="1">
    <source>
        <dbReference type="ARBA" id="ARBA00005582"/>
    </source>
</evidence>
<dbReference type="Gene3D" id="3.90.79.10">
    <property type="entry name" value="Nucleoside Triphosphate Pyrophosphohydrolase"/>
    <property type="match status" value="1"/>
</dbReference>
<comment type="caution">
    <text evidence="3">The sequence shown here is derived from an EMBL/GenBank/DDBJ whole genome shotgun (WGS) entry which is preliminary data.</text>
</comment>
<dbReference type="CDD" id="cd03674">
    <property type="entry name" value="NUDIX_Hydrolase"/>
    <property type="match status" value="1"/>
</dbReference>
<sequence length="189" mass="21966">MYKKLFAEYQPKNEQESKDLQLILNFIKRNDDALYRTNLAGHITSSAFVLNQKMTKILFAYHHIYDSWAWVGGHNDGNPNLLEVAIKEAKEETGVKHVVPYSDQIFTVDVIYVKNHIKNGLYVPDHLHLNATFLLIADENDPLLINHAENSGVKWFLISEVIDYVSEARMKPVYLKAFHEIEKIRKQQK</sequence>
<dbReference type="PANTHER" id="PTHR43736">
    <property type="entry name" value="ADP-RIBOSE PYROPHOSPHATASE"/>
    <property type="match status" value="1"/>
</dbReference>
<keyword evidence="3" id="KW-0378">Hydrolase</keyword>
<gene>
    <name evidence="3" type="ORF">QJ521_07430</name>
</gene>
<proteinExistence type="inferred from homology"/>
<dbReference type="InterPro" id="IPR015797">
    <property type="entry name" value="NUDIX_hydrolase-like_dom_sf"/>
</dbReference>
<dbReference type="PROSITE" id="PS51462">
    <property type="entry name" value="NUDIX"/>
    <property type="match status" value="1"/>
</dbReference>
<name>A0AAW6U663_9MOLU</name>
<protein>
    <submittedName>
        <fullName evidence="3">NUDIX hydrolase</fullName>
    </submittedName>
</protein>